<name>A0A239XQY3_9FLAO</name>
<dbReference type="KEGG" id="ctak:4412677_02090"/>
<feature type="domain" description="Thioredoxin" evidence="2">
    <location>
        <begin position="298"/>
        <end position="433"/>
    </location>
</feature>
<protein>
    <submittedName>
        <fullName evidence="3">Thiol-disulfide oxidoreductase</fullName>
    </submittedName>
</protein>
<feature type="chain" id="PRO_5013145209" evidence="1">
    <location>
        <begin position="27"/>
        <end position="433"/>
    </location>
</feature>
<feature type="signal peptide" evidence="1">
    <location>
        <begin position="1"/>
        <end position="26"/>
    </location>
</feature>
<dbReference type="Pfam" id="PF13905">
    <property type="entry name" value="Thioredoxin_8"/>
    <property type="match status" value="1"/>
</dbReference>
<dbReference type="CDD" id="cd02966">
    <property type="entry name" value="TlpA_like_family"/>
    <property type="match status" value="1"/>
</dbReference>
<dbReference type="InterPro" id="IPR013766">
    <property type="entry name" value="Thioredoxin_domain"/>
</dbReference>
<evidence type="ECO:0000313" key="4">
    <source>
        <dbReference type="Proteomes" id="UP000215196"/>
    </source>
</evidence>
<dbReference type="EMBL" id="LT906465">
    <property type="protein sequence ID" value="SNV49331.1"/>
    <property type="molecule type" value="Genomic_DNA"/>
</dbReference>
<dbReference type="PROSITE" id="PS51352">
    <property type="entry name" value="THIOREDOXIN_2"/>
    <property type="match status" value="1"/>
</dbReference>
<dbReference type="PANTHER" id="PTHR42852">
    <property type="entry name" value="THIOL:DISULFIDE INTERCHANGE PROTEIN DSBE"/>
    <property type="match status" value="1"/>
</dbReference>
<dbReference type="PANTHER" id="PTHR42852:SF13">
    <property type="entry name" value="PROTEIN DIPZ"/>
    <property type="match status" value="1"/>
</dbReference>
<dbReference type="Proteomes" id="UP000215196">
    <property type="component" value="Chromosome 1"/>
</dbReference>
<evidence type="ECO:0000259" key="2">
    <source>
        <dbReference type="PROSITE" id="PS51352"/>
    </source>
</evidence>
<reference evidence="3 4" key="1">
    <citation type="submission" date="2017-06" db="EMBL/GenBank/DDBJ databases">
        <authorList>
            <consortium name="Pathogen Informatics"/>
        </authorList>
    </citation>
    <scope>NUCLEOTIDE SEQUENCE [LARGE SCALE GENOMIC DNA]</scope>
    <source>
        <strain evidence="3 4">NCTC13490</strain>
    </source>
</reference>
<organism evidence="3 4">
    <name type="scientific">Chryseobacterium taklimakanense</name>
    <dbReference type="NCBI Taxonomy" id="536441"/>
    <lineage>
        <taxon>Bacteria</taxon>
        <taxon>Pseudomonadati</taxon>
        <taxon>Bacteroidota</taxon>
        <taxon>Flavobacteriia</taxon>
        <taxon>Flavobacteriales</taxon>
        <taxon>Weeksellaceae</taxon>
        <taxon>Chryseobacterium group</taxon>
        <taxon>Chryseobacterium</taxon>
    </lineage>
</organism>
<evidence type="ECO:0000313" key="3">
    <source>
        <dbReference type="EMBL" id="SNV49331.1"/>
    </source>
</evidence>
<dbReference type="SUPFAM" id="SSF52833">
    <property type="entry name" value="Thioredoxin-like"/>
    <property type="match status" value="1"/>
</dbReference>
<proteinExistence type="predicted"/>
<dbReference type="InterPro" id="IPR012336">
    <property type="entry name" value="Thioredoxin-like_fold"/>
</dbReference>
<sequence length="433" mass="49548">MSFFYFYKMKKTALILFGFVSALLSAQFHISITAKEGFAPKEVYLFTTNGSKDMLVTKLSKTNDQWSFKYPGQYMGMMKAYFPEINYSLNFISENRDVNIKLDTQGSRVSEVLYIDESNKMMDLVQDFQRKQQTILPVLYQMKEFYKPSSAFSQAMDKEISVLTGKLPDVSKYPFITYYTNNYSKFLGKPSTQSGVSQSEIIQFISHSNEMLETSTLLRPVLQDYLSTAVNTEVAVENLLKAVNLETPRGQTVLSELIEIFDTYSMTELKDKYLAEAKNLKCTINDRLASTIKTNDAVALGATFENYVFSKPVKTQARSLYEVKADKKVIVFWSSTCSHCETELPKFIPYYSQMKAKNIEIVGLSLDVDKASYDSKANHYPWINDTELRGWNSTFAEKYNVRATPTYYILDKNNKIIAKPDHIADVLENLGLK</sequence>
<evidence type="ECO:0000256" key="1">
    <source>
        <dbReference type="SAM" id="SignalP"/>
    </source>
</evidence>
<dbReference type="Gene3D" id="3.40.30.10">
    <property type="entry name" value="Glutaredoxin"/>
    <property type="match status" value="1"/>
</dbReference>
<dbReference type="InterPro" id="IPR050553">
    <property type="entry name" value="Thioredoxin_ResA/DsbE_sf"/>
</dbReference>
<keyword evidence="1" id="KW-0732">Signal</keyword>
<dbReference type="AlphaFoldDB" id="A0A239XQY3"/>
<gene>
    <name evidence="3" type="ORF">SAMEA4412677_02090</name>
</gene>
<accession>A0A239XQY3</accession>
<dbReference type="InterPro" id="IPR036249">
    <property type="entry name" value="Thioredoxin-like_sf"/>
</dbReference>
<keyword evidence="4" id="KW-1185">Reference proteome</keyword>